<sequence>MTQEPGYTRLQITLHWAIAGLVLFNYIFGETMERAYDAVRQNVEPAGVGHYLHVVVGLAVLVLTLVRIGAWFVLGVPEKGTTPGDKVAAGLQGLLYLLTLLVPALGMTAWGGGQAWAAGPHVLAANAIMLLALVHAVSALFHQYVLKDRLLLRMMRPR</sequence>
<gene>
    <name evidence="15" type="ORF">D1114_20445</name>
</gene>
<dbReference type="PANTHER" id="PTHR30529:SF1">
    <property type="entry name" value="CYTOCHROME B561 HOMOLOG 2"/>
    <property type="match status" value="1"/>
</dbReference>
<dbReference type="PANTHER" id="PTHR30529">
    <property type="entry name" value="CYTOCHROME B561"/>
    <property type="match status" value="1"/>
</dbReference>
<evidence type="ECO:0000256" key="5">
    <source>
        <dbReference type="ARBA" id="ARBA00022617"/>
    </source>
</evidence>
<keyword evidence="8" id="KW-0249">Electron transport</keyword>
<comment type="caution">
    <text evidence="15">The sequence shown here is derived from an EMBL/GenBank/DDBJ whole genome shotgun (WGS) entry which is preliminary data.</text>
</comment>
<dbReference type="GO" id="GO:0005886">
    <property type="term" value="C:plasma membrane"/>
    <property type="evidence" value="ECO:0007669"/>
    <property type="project" value="UniProtKB-SubCell"/>
</dbReference>
<dbReference type="RefSeq" id="WP_119001276.1">
    <property type="nucleotide sequence ID" value="NZ_QWGP01000035.1"/>
</dbReference>
<dbReference type="SUPFAM" id="SSF81342">
    <property type="entry name" value="Transmembrane di-heme cytochromes"/>
    <property type="match status" value="1"/>
</dbReference>
<evidence type="ECO:0000256" key="9">
    <source>
        <dbReference type="ARBA" id="ARBA00022989"/>
    </source>
</evidence>
<evidence type="ECO:0000256" key="8">
    <source>
        <dbReference type="ARBA" id="ARBA00022982"/>
    </source>
</evidence>
<keyword evidence="4" id="KW-1003">Cell membrane</keyword>
<keyword evidence="10" id="KW-0408">Iron</keyword>
<evidence type="ECO:0000256" key="11">
    <source>
        <dbReference type="ARBA" id="ARBA00023136"/>
    </source>
</evidence>
<feature type="transmembrane region" description="Helical" evidence="13">
    <location>
        <begin position="123"/>
        <end position="146"/>
    </location>
</feature>
<feature type="transmembrane region" description="Helical" evidence="13">
    <location>
        <begin position="12"/>
        <end position="28"/>
    </location>
</feature>
<feature type="transmembrane region" description="Helical" evidence="13">
    <location>
        <begin position="94"/>
        <end position="117"/>
    </location>
</feature>
<evidence type="ECO:0000256" key="10">
    <source>
        <dbReference type="ARBA" id="ARBA00023004"/>
    </source>
</evidence>
<dbReference type="InterPro" id="IPR052168">
    <property type="entry name" value="Cytochrome_b561_oxidase"/>
</dbReference>
<keyword evidence="7" id="KW-0479">Metal-binding</keyword>
<dbReference type="GO" id="GO:0020037">
    <property type="term" value="F:heme binding"/>
    <property type="evidence" value="ECO:0007669"/>
    <property type="project" value="TreeGrafter"/>
</dbReference>
<name>A0AAX1UG53_CERSP</name>
<accession>A0AAX1UG53</accession>
<protein>
    <submittedName>
        <fullName evidence="15">Cytochrome B562</fullName>
    </submittedName>
</protein>
<dbReference type="InterPro" id="IPR016174">
    <property type="entry name" value="Di-haem_cyt_TM"/>
</dbReference>
<feature type="transmembrane region" description="Helical" evidence="13">
    <location>
        <begin position="48"/>
        <end position="74"/>
    </location>
</feature>
<evidence type="ECO:0000256" key="7">
    <source>
        <dbReference type="ARBA" id="ARBA00022723"/>
    </source>
</evidence>
<reference evidence="15 16" key="1">
    <citation type="submission" date="2018-08" db="EMBL/GenBank/DDBJ databases">
        <title>Draft genome sequence of Rhodobacter sphaeroides FY.</title>
        <authorList>
            <person name="Rayyan A."/>
            <person name="Meyer T.E."/>
            <person name="Kyndt J.A."/>
        </authorList>
    </citation>
    <scope>NUCLEOTIDE SEQUENCE [LARGE SCALE GENOMIC DNA]</scope>
    <source>
        <strain evidence="15 16">FY</strain>
    </source>
</reference>
<evidence type="ECO:0000256" key="4">
    <source>
        <dbReference type="ARBA" id="ARBA00022475"/>
    </source>
</evidence>
<evidence type="ECO:0000259" key="14">
    <source>
        <dbReference type="Pfam" id="PF01292"/>
    </source>
</evidence>
<evidence type="ECO:0000256" key="6">
    <source>
        <dbReference type="ARBA" id="ARBA00022692"/>
    </source>
</evidence>
<dbReference type="InterPro" id="IPR011577">
    <property type="entry name" value="Cyt_b561_bac/Ni-Hgenase"/>
</dbReference>
<keyword evidence="11 13" id="KW-0472">Membrane</keyword>
<evidence type="ECO:0000256" key="13">
    <source>
        <dbReference type="SAM" id="Phobius"/>
    </source>
</evidence>
<dbReference type="GO" id="GO:0022904">
    <property type="term" value="P:respiratory electron transport chain"/>
    <property type="evidence" value="ECO:0007669"/>
    <property type="project" value="InterPro"/>
</dbReference>
<dbReference type="GO" id="GO:0009055">
    <property type="term" value="F:electron transfer activity"/>
    <property type="evidence" value="ECO:0007669"/>
    <property type="project" value="InterPro"/>
</dbReference>
<keyword evidence="9 13" id="KW-1133">Transmembrane helix</keyword>
<evidence type="ECO:0000313" key="16">
    <source>
        <dbReference type="Proteomes" id="UP000266305"/>
    </source>
</evidence>
<dbReference type="AlphaFoldDB" id="A0AAX1UG53"/>
<comment type="cofactor">
    <cofactor evidence="1">
        <name>heme b</name>
        <dbReference type="ChEBI" id="CHEBI:60344"/>
    </cofactor>
</comment>
<dbReference type="GO" id="GO:0046872">
    <property type="term" value="F:metal ion binding"/>
    <property type="evidence" value="ECO:0007669"/>
    <property type="project" value="UniProtKB-KW"/>
</dbReference>
<evidence type="ECO:0000256" key="2">
    <source>
        <dbReference type="ARBA" id="ARBA00004651"/>
    </source>
</evidence>
<keyword evidence="5" id="KW-0349">Heme</keyword>
<comment type="similarity">
    <text evidence="12">Belongs to the cytochrome b561 family.</text>
</comment>
<dbReference type="Pfam" id="PF01292">
    <property type="entry name" value="Ni_hydr_CYTB"/>
    <property type="match status" value="1"/>
</dbReference>
<feature type="domain" description="Cytochrome b561 bacterial/Ni-hydrogenase" evidence="14">
    <location>
        <begin position="7"/>
        <end position="156"/>
    </location>
</feature>
<dbReference type="EMBL" id="QWGP01000035">
    <property type="protein sequence ID" value="RHZ91336.1"/>
    <property type="molecule type" value="Genomic_DNA"/>
</dbReference>
<keyword evidence="3" id="KW-0813">Transport</keyword>
<proteinExistence type="inferred from homology"/>
<organism evidence="15 16">
    <name type="scientific">Cereibacter sphaeroides</name>
    <name type="common">Rhodobacter sphaeroides</name>
    <dbReference type="NCBI Taxonomy" id="1063"/>
    <lineage>
        <taxon>Bacteria</taxon>
        <taxon>Pseudomonadati</taxon>
        <taxon>Pseudomonadota</taxon>
        <taxon>Alphaproteobacteria</taxon>
        <taxon>Rhodobacterales</taxon>
        <taxon>Paracoccaceae</taxon>
        <taxon>Cereibacter</taxon>
    </lineage>
</organism>
<keyword evidence="6 13" id="KW-0812">Transmembrane</keyword>
<evidence type="ECO:0000256" key="1">
    <source>
        <dbReference type="ARBA" id="ARBA00001970"/>
    </source>
</evidence>
<evidence type="ECO:0000256" key="3">
    <source>
        <dbReference type="ARBA" id="ARBA00022448"/>
    </source>
</evidence>
<comment type="subcellular location">
    <subcellularLocation>
        <location evidence="2">Cell membrane</location>
        <topology evidence="2">Multi-pass membrane protein</topology>
    </subcellularLocation>
</comment>
<dbReference type="Proteomes" id="UP000266305">
    <property type="component" value="Unassembled WGS sequence"/>
</dbReference>
<evidence type="ECO:0000256" key="12">
    <source>
        <dbReference type="ARBA" id="ARBA00037975"/>
    </source>
</evidence>
<evidence type="ECO:0000313" key="15">
    <source>
        <dbReference type="EMBL" id="RHZ91336.1"/>
    </source>
</evidence>